<comment type="similarity">
    <text evidence="1">Belongs to the Gfo/Idh/MocA family.</text>
</comment>
<keyword evidence="2" id="KW-0560">Oxidoreductase</keyword>
<evidence type="ECO:0000259" key="4">
    <source>
        <dbReference type="Pfam" id="PF22725"/>
    </source>
</evidence>
<evidence type="ECO:0000313" key="6">
    <source>
        <dbReference type="Proteomes" id="UP000003947"/>
    </source>
</evidence>
<dbReference type="STRING" id="864069.MicloDRAFT_00033010"/>
<dbReference type="SUPFAM" id="SSF51735">
    <property type="entry name" value="NAD(P)-binding Rossmann-fold domains"/>
    <property type="match status" value="1"/>
</dbReference>
<protein>
    <submittedName>
        <fullName evidence="5">Putative dehydrogenase</fullName>
    </submittedName>
</protein>
<dbReference type="Pfam" id="PF01408">
    <property type="entry name" value="GFO_IDH_MocA"/>
    <property type="match status" value="1"/>
</dbReference>
<proteinExistence type="inferred from homology"/>
<evidence type="ECO:0000259" key="3">
    <source>
        <dbReference type="Pfam" id="PF01408"/>
    </source>
</evidence>
<reference evidence="5 6" key="1">
    <citation type="submission" date="2012-02" db="EMBL/GenBank/DDBJ databases">
        <title>Improved High-Quality Draft sequence of Microvirga sp. WSM3557.</title>
        <authorList>
            <consortium name="US DOE Joint Genome Institute"/>
            <person name="Lucas S."/>
            <person name="Han J."/>
            <person name="Lapidus A."/>
            <person name="Cheng J.-F."/>
            <person name="Goodwin L."/>
            <person name="Pitluck S."/>
            <person name="Peters L."/>
            <person name="Zhang X."/>
            <person name="Detter J.C."/>
            <person name="Han C."/>
            <person name="Tapia R."/>
            <person name="Land M."/>
            <person name="Hauser L."/>
            <person name="Kyrpides N."/>
            <person name="Ivanova N."/>
            <person name="Pagani I."/>
            <person name="Brau L."/>
            <person name="Yates R."/>
            <person name="O'Hara G."/>
            <person name="Rui T."/>
            <person name="Howieson J."/>
            <person name="Reeve W."/>
            <person name="Woyke T."/>
        </authorList>
    </citation>
    <scope>NUCLEOTIDE SEQUENCE [LARGE SCALE GENOMIC DNA]</scope>
    <source>
        <strain evidence="5 6">WSM3557</strain>
    </source>
</reference>
<dbReference type="InterPro" id="IPR036291">
    <property type="entry name" value="NAD(P)-bd_dom_sf"/>
</dbReference>
<dbReference type="Gene3D" id="3.30.360.10">
    <property type="entry name" value="Dihydrodipicolinate Reductase, domain 2"/>
    <property type="match status" value="1"/>
</dbReference>
<feature type="domain" description="Gfo/Idh/MocA-like oxidoreductase N-terminal" evidence="3">
    <location>
        <begin position="5"/>
        <end position="121"/>
    </location>
</feature>
<dbReference type="RefSeq" id="WP_009762802.1">
    <property type="nucleotide sequence ID" value="NZ_CP141050.1"/>
</dbReference>
<keyword evidence="6" id="KW-1185">Reference proteome</keyword>
<dbReference type="AlphaFoldDB" id="I4YS09"/>
<dbReference type="OrthoDB" id="9774191at2"/>
<sequence length="336" mass="36011" precursor="true">MKKIGLAIIGLGPASQPHSKSLLDLSDRIDVHWAASRTPERVQAYQHQFPFRTTTDLDAAIQDPAVDGVLVLTPPSSHLEVSERCFAAGKHVLVEKPLELTLDRAERLVAAAQAAGVTFGVVLQQRFRPGSLRLRQALLGGEIGTVQAGFLSVPWWRPQSYYDEPGRGTLARDGGGVLLTQAIHSLDLFRSLVGVSRVIAADVRTTDLHRMETEDYVAALLRLGNGSPGTLMATTAAYPGYPERIEVIGTKGFASLIGGTLRLTFLDGREEIIEAEGSTGSGAGIMDFPHDAHRALIADFVEAIDDRRQPSVSGEEALASQRLVSAVLAGGKGVQH</sequence>
<accession>I4YS09</accession>
<dbReference type="Proteomes" id="UP000003947">
    <property type="component" value="Unassembled WGS sequence"/>
</dbReference>
<dbReference type="HOGENOM" id="CLU_023194_1_0_5"/>
<evidence type="ECO:0000256" key="1">
    <source>
        <dbReference type="ARBA" id="ARBA00010928"/>
    </source>
</evidence>
<name>I4YS09_9HYPH</name>
<dbReference type="GO" id="GO:0016491">
    <property type="term" value="F:oxidoreductase activity"/>
    <property type="evidence" value="ECO:0007669"/>
    <property type="project" value="UniProtKB-KW"/>
</dbReference>
<dbReference type="InterPro" id="IPR051317">
    <property type="entry name" value="Gfo/Idh/MocA_oxidoreduct"/>
</dbReference>
<dbReference type="PATRIC" id="fig|864069.3.peg.3593"/>
<gene>
    <name evidence="5" type="ORF">MicloDRAFT_00033010</name>
</gene>
<dbReference type="PANTHER" id="PTHR43708:SF5">
    <property type="entry name" value="CONSERVED EXPRESSED OXIDOREDUCTASE (EUROFUNG)-RELATED"/>
    <property type="match status" value="1"/>
</dbReference>
<feature type="domain" description="GFO/IDH/MocA-like oxidoreductase" evidence="4">
    <location>
        <begin position="133"/>
        <end position="253"/>
    </location>
</feature>
<dbReference type="Pfam" id="PF22725">
    <property type="entry name" value="GFO_IDH_MocA_C3"/>
    <property type="match status" value="1"/>
</dbReference>
<dbReference type="eggNOG" id="COG0673">
    <property type="taxonomic scope" value="Bacteria"/>
</dbReference>
<organism evidence="5 6">
    <name type="scientific">Microvirga lotononidis</name>
    <dbReference type="NCBI Taxonomy" id="864069"/>
    <lineage>
        <taxon>Bacteria</taxon>
        <taxon>Pseudomonadati</taxon>
        <taxon>Pseudomonadota</taxon>
        <taxon>Alphaproteobacteria</taxon>
        <taxon>Hyphomicrobiales</taxon>
        <taxon>Methylobacteriaceae</taxon>
        <taxon>Microvirga</taxon>
    </lineage>
</organism>
<dbReference type="PANTHER" id="PTHR43708">
    <property type="entry name" value="CONSERVED EXPRESSED OXIDOREDUCTASE (EUROFUNG)"/>
    <property type="match status" value="1"/>
</dbReference>
<dbReference type="InterPro" id="IPR000683">
    <property type="entry name" value="Gfo/Idh/MocA-like_OxRdtase_N"/>
</dbReference>
<dbReference type="SUPFAM" id="SSF55347">
    <property type="entry name" value="Glyceraldehyde-3-phosphate dehydrogenase-like, C-terminal domain"/>
    <property type="match status" value="1"/>
</dbReference>
<dbReference type="InterPro" id="IPR055170">
    <property type="entry name" value="GFO_IDH_MocA-like_dom"/>
</dbReference>
<dbReference type="EMBL" id="JH660645">
    <property type="protein sequence ID" value="EIM26751.1"/>
    <property type="molecule type" value="Genomic_DNA"/>
</dbReference>
<evidence type="ECO:0000256" key="2">
    <source>
        <dbReference type="ARBA" id="ARBA00023002"/>
    </source>
</evidence>
<evidence type="ECO:0000313" key="5">
    <source>
        <dbReference type="EMBL" id="EIM26751.1"/>
    </source>
</evidence>
<dbReference type="Gene3D" id="3.40.50.720">
    <property type="entry name" value="NAD(P)-binding Rossmann-like Domain"/>
    <property type="match status" value="1"/>
</dbReference>
<dbReference type="GO" id="GO:0000166">
    <property type="term" value="F:nucleotide binding"/>
    <property type="evidence" value="ECO:0007669"/>
    <property type="project" value="InterPro"/>
</dbReference>